<organism evidence="2 3">
    <name type="scientific">Burkholderia contaminans</name>
    <dbReference type="NCBI Taxonomy" id="488447"/>
    <lineage>
        <taxon>Bacteria</taxon>
        <taxon>Pseudomonadati</taxon>
        <taxon>Pseudomonadota</taxon>
        <taxon>Betaproteobacteria</taxon>
        <taxon>Burkholderiales</taxon>
        <taxon>Burkholderiaceae</taxon>
        <taxon>Burkholderia</taxon>
        <taxon>Burkholderia cepacia complex</taxon>
    </lineage>
</organism>
<dbReference type="Proteomes" id="UP000238655">
    <property type="component" value="Unassembled WGS sequence"/>
</dbReference>
<reference evidence="2 3" key="1">
    <citation type="submission" date="2018-01" db="EMBL/GenBank/DDBJ databases">
        <title>Successful Treatment of Persistent Burkholderia cepacia Bacteremia with Ceftazidime-Avibactam.</title>
        <authorList>
            <person name="Tamma P."/>
            <person name="Fan Y."/>
            <person name="Bergman Y."/>
            <person name="Sick-Samuels A."/>
            <person name="Hsu A."/>
            <person name="Timp W."/>
            <person name="Simner P."/>
        </authorList>
    </citation>
    <scope>NUCLEOTIDE SEQUENCE [LARGE SCALE GENOMIC DNA]</scope>
    <source>
        <strain evidence="2 3">170816</strain>
    </source>
</reference>
<proteinExistence type="predicted"/>
<protein>
    <submittedName>
        <fullName evidence="2">Uncharacterized protein</fullName>
    </submittedName>
</protein>
<gene>
    <name evidence="2" type="ORF">C3743_39580</name>
</gene>
<dbReference type="InterPro" id="IPR053717">
    <property type="entry name" value="MerB_lyase_sf"/>
</dbReference>
<comment type="caution">
    <text evidence="2">The sequence shown here is derived from an EMBL/GenBank/DDBJ whole genome shotgun (WGS) entry which is preliminary data.</text>
</comment>
<evidence type="ECO:0000256" key="1">
    <source>
        <dbReference type="SAM" id="MobiDB-lite"/>
    </source>
</evidence>
<dbReference type="EMBL" id="PQVP01000005">
    <property type="protein sequence ID" value="POZ80324.1"/>
    <property type="molecule type" value="Genomic_DNA"/>
</dbReference>
<sequence length="87" mass="8918">MSWSLLAGSSPSLPDGSNPSAAIVQSASDVQCSRLLKTTAAAGQQWAATRPGIEVVSVRDAFAVGRECAERLLGATCLRNAGSTNRA</sequence>
<evidence type="ECO:0000313" key="2">
    <source>
        <dbReference type="EMBL" id="POZ80324.1"/>
    </source>
</evidence>
<evidence type="ECO:0000313" key="3">
    <source>
        <dbReference type="Proteomes" id="UP000238655"/>
    </source>
</evidence>
<name>A0A2S5DMK6_9BURK</name>
<accession>A0A2S5DMK6</accession>
<feature type="region of interest" description="Disordered" evidence="1">
    <location>
        <begin position="1"/>
        <end position="20"/>
    </location>
</feature>
<dbReference type="Gene3D" id="3.30.450.410">
    <property type="match status" value="1"/>
</dbReference>
<dbReference type="AlphaFoldDB" id="A0A2S5DMK6"/>